<dbReference type="RefSeq" id="WP_345738470.1">
    <property type="nucleotide sequence ID" value="NZ_BAABIA010000010.1"/>
</dbReference>
<keyword evidence="1" id="KW-0732">Signal</keyword>
<dbReference type="InterPro" id="IPR011444">
    <property type="entry name" value="DUF1549"/>
</dbReference>
<dbReference type="PANTHER" id="PTHR35889:SF3">
    <property type="entry name" value="F-BOX DOMAIN-CONTAINING PROTEIN"/>
    <property type="match status" value="1"/>
</dbReference>
<sequence>MNRLLLSFCLLASPALALDFAQEVLPVLQRACFECHGGEVAKAGLRLHEKAVALKGGEHGAVIVPGQPEASELLRRVSLPRSDKQAMPRRGNALTAMEIQGLREWIAAGAVWPETVSAARHWAYVPPVKPKLPDTQGQHPVDAWVGEKLKQVGLTPSAVAPAHTLVRRLFQDLTGLPPAEEDLARFLPDLRLQNLSEDTYEKLVDHLLASPEFGVKWARHWLDLARYADSHGFQRDDLREVWGYRDWVVEALNKDMPFDQFTIEQIAGDLLPNATPAQIIATGFHRCTPTNVEAGTEPEESRINQVIDRVNTTGAVWMGSTLECAQCHHHKYDPFSQKDYYQLLAYFNNTEKEAERTNPKTPGSIRFDGVPYAMSDAGQDEAREALTQRLKSVQARLAKAEAVASPSVQNAAGKPSVRVLKPAEVDSASGSEAEVQGDQSVLFIGAVPDVDTYTLTYDLSPGSVTGFLLEALTDSSLPGDGPGRGDATRPNFVLQHLEVSVQDTAGKVLPLSFKQAFASFSQSRFDVGGLIDQDPKTGWAINPQFHQAHWAALALKEPLVITAGMKLKLKLVQEFGAGRMIGRLRFSAMAGEVEASLPAVSAPLAGKARPKNPAVVALTREAKALQKELEGLKPATTEVMREMPQPRMTAVFKRGVYTDPAEPVKAATPSIFDLQVKGPPNRLTLARWLVARNNPLTARVTVNRLWAEIFGQGLVTTVEDFGIKGAPPSHPELLDWLAVEFMDQGWSLKKILKQIVMSRTYRQSSAFQAGSRNAETDAANVLLWRGPRFRLDAEAIRDNALAVSGLLSLKKGGAPIRPPQPDGLWAKVGGQQYKYEVSRGEMRYRRGLYVVLKRGAPYPSFINFDASARMACVVRRGRSNTPLQALTLLNDPVFVEATQALAARLQKVPDVLSRLRLGFRLVLAREAAPEELEVMRQLYEAQVSQGETKALEAVASALMNLDEAITKG</sequence>
<feature type="domain" description="DUF1549" evidence="2">
    <location>
        <begin position="140"/>
        <end position="351"/>
    </location>
</feature>
<dbReference type="InterPro" id="IPR011429">
    <property type="entry name" value="Cyt_c_Planctomycete-type"/>
</dbReference>
<keyword evidence="6" id="KW-1185">Reference proteome</keyword>
<evidence type="ECO:0000259" key="4">
    <source>
        <dbReference type="Pfam" id="PF07635"/>
    </source>
</evidence>
<dbReference type="Pfam" id="PF07635">
    <property type="entry name" value="PSCyt1"/>
    <property type="match status" value="1"/>
</dbReference>
<dbReference type="InterPro" id="IPR022655">
    <property type="entry name" value="DUF1553"/>
</dbReference>
<evidence type="ECO:0000256" key="1">
    <source>
        <dbReference type="SAM" id="SignalP"/>
    </source>
</evidence>
<feature type="signal peptide" evidence="1">
    <location>
        <begin position="1"/>
        <end position="17"/>
    </location>
</feature>
<dbReference type="EMBL" id="BAABIA010000010">
    <property type="protein sequence ID" value="GAA5147780.1"/>
    <property type="molecule type" value="Genomic_DNA"/>
</dbReference>
<reference evidence="6" key="1">
    <citation type="journal article" date="2019" name="Int. J. Syst. Evol. Microbiol.">
        <title>The Global Catalogue of Microorganisms (GCM) 10K type strain sequencing project: providing services to taxonomists for standard genome sequencing and annotation.</title>
        <authorList>
            <consortium name="The Broad Institute Genomics Platform"/>
            <consortium name="The Broad Institute Genome Sequencing Center for Infectious Disease"/>
            <person name="Wu L."/>
            <person name="Ma J."/>
        </authorList>
    </citation>
    <scope>NUCLEOTIDE SEQUENCE [LARGE SCALE GENOMIC DNA]</scope>
    <source>
        <strain evidence="6">JCM 18053</strain>
    </source>
</reference>
<evidence type="ECO:0000259" key="3">
    <source>
        <dbReference type="Pfam" id="PF07587"/>
    </source>
</evidence>
<protein>
    <submittedName>
        <fullName evidence="5">PSD1 and planctomycete cytochrome C domain-containing protein</fullName>
    </submittedName>
</protein>
<proteinExistence type="predicted"/>
<feature type="domain" description="DUF1553" evidence="3">
    <location>
        <begin position="681"/>
        <end position="938"/>
    </location>
</feature>
<dbReference type="PANTHER" id="PTHR35889">
    <property type="entry name" value="CYCLOINULO-OLIGOSACCHARIDE FRUCTANOTRANSFERASE-RELATED"/>
    <property type="match status" value="1"/>
</dbReference>
<feature type="chain" id="PRO_5045238587" evidence="1">
    <location>
        <begin position="18"/>
        <end position="968"/>
    </location>
</feature>
<accession>A0ABP9PR99</accession>
<evidence type="ECO:0000313" key="5">
    <source>
        <dbReference type="EMBL" id="GAA5147780.1"/>
    </source>
</evidence>
<dbReference type="Pfam" id="PF07587">
    <property type="entry name" value="PSD1"/>
    <property type="match status" value="1"/>
</dbReference>
<evidence type="ECO:0000313" key="6">
    <source>
        <dbReference type="Proteomes" id="UP001499852"/>
    </source>
</evidence>
<dbReference type="Pfam" id="PF07583">
    <property type="entry name" value="PSCyt2"/>
    <property type="match status" value="1"/>
</dbReference>
<gene>
    <name evidence="5" type="ORF">GCM10023213_42950</name>
</gene>
<name>A0ABP9PR99_9BACT</name>
<comment type="caution">
    <text evidence="5">The sequence shown here is derived from an EMBL/GenBank/DDBJ whole genome shotgun (WGS) entry which is preliminary data.</text>
</comment>
<organism evidence="5 6">
    <name type="scientific">Prosthecobacter algae</name>
    <dbReference type="NCBI Taxonomy" id="1144682"/>
    <lineage>
        <taxon>Bacteria</taxon>
        <taxon>Pseudomonadati</taxon>
        <taxon>Verrucomicrobiota</taxon>
        <taxon>Verrucomicrobiia</taxon>
        <taxon>Verrucomicrobiales</taxon>
        <taxon>Verrucomicrobiaceae</taxon>
        <taxon>Prosthecobacter</taxon>
    </lineage>
</organism>
<feature type="domain" description="Cytochrome C Planctomycete-type" evidence="4">
    <location>
        <begin position="32"/>
        <end position="88"/>
    </location>
</feature>
<dbReference type="Proteomes" id="UP001499852">
    <property type="component" value="Unassembled WGS sequence"/>
</dbReference>
<evidence type="ECO:0000259" key="2">
    <source>
        <dbReference type="Pfam" id="PF07583"/>
    </source>
</evidence>